<dbReference type="EMBL" id="HBIV01014075">
    <property type="protein sequence ID" value="CAE0658744.1"/>
    <property type="molecule type" value="Transcribed_RNA"/>
</dbReference>
<dbReference type="Pfam" id="PF07714">
    <property type="entry name" value="PK_Tyr_Ser-Thr"/>
    <property type="match status" value="1"/>
</dbReference>
<name>A0A7S3YQF7_9EUKA</name>
<dbReference type="PANTHER" id="PTHR44329">
    <property type="entry name" value="SERINE/THREONINE-PROTEIN KINASE TNNI3K-RELATED"/>
    <property type="match status" value="1"/>
</dbReference>
<protein>
    <recommendedName>
        <fullName evidence="2">Protein kinase domain-containing protein</fullName>
    </recommendedName>
</protein>
<dbReference type="InterPro" id="IPR000719">
    <property type="entry name" value="Prot_kinase_dom"/>
</dbReference>
<dbReference type="PROSITE" id="PS50011">
    <property type="entry name" value="PROTEIN_KINASE_DOM"/>
    <property type="match status" value="1"/>
</dbReference>
<dbReference type="AlphaFoldDB" id="A0A7S3YQF7"/>
<organism evidence="3">
    <name type="scientific">Lotharella globosa</name>
    <dbReference type="NCBI Taxonomy" id="91324"/>
    <lineage>
        <taxon>Eukaryota</taxon>
        <taxon>Sar</taxon>
        <taxon>Rhizaria</taxon>
        <taxon>Cercozoa</taxon>
        <taxon>Chlorarachniophyceae</taxon>
        <taxon>Lotharella</taxon>
    </lineage>
</organism>
<feature type="domain" description="Protein kinase" evidence="2">
    <location>
        <begin position="1"/>
        <end position="88"/>
    </location>
</feature>
<dbReference type="GO" id="GO:0004674">
    <property type="term" value="F:protein serine/threonine kinase activity"/>
    <property type="evidence" value="ECO:0007669"/>
    <property type="project" value="TreeGrafter"/>
</dbReference>
<dbReference type="GO" id="GO:0005524">
    <property type="term" value="F:ATP binding"/>
    <property type="evidence" value="ECO:0007669"/>
    <property type="project" value="InterPro"/>
</dbReference>
<dbReference type="InterPro" id="IPR051681">
    <property type="entry name" value="Ser/Thr_Kinases-Pseudokinases"/>
</dbReference>
<dbReference type="Gene3D" id="1.10.510.10">
    <property type="entry name" value="Transferase(Phosphotransferase) domain 1"/>
    <property type="match status" value="1"/>
</dbReference>
<dbReference type="PANTHER" id="PTHR44329:SF214">
    <property type="entry name" value="PROTEIN KINASE DOMAIN-CONTAINING PROTEIN"/>
    <property type="match status" value="1"/>
</dbReference>
<dbReference type="InterPro" id="IPR001245">
    <property type="entry name" value="Ser-Thr/Tyr_kinase_cat_dom"/>
</dbReference>
<dbReference type="InterPro" id="IPR011009">
    <property type="entry name" value="Kinase-like_dom_sf"/>
</dbReference>
<dbReference type="SUPFAM" id="SSF56112">
    <property type="entry name" value="Protein kinase-like (PK-like)"/>
    <property type="match status" value="1"/>
</dbReference>
<evidence type="ECO:0000256" key="1">
    <source>
        <dbReference type="SAM" id="MobiDB-lite"/>
    </source>
</evidence>
<evidence type="ECO:0000313" key="3">
    <source>
        <dbReference type="EMBL" id="CAE0658744.1"/>
    </source>
</evidence>
<sequence length="279" mass="30538">MAPEVMLFEQYSEKADIYSFAIVLQEMLTGLEPYSEEKSKEQLLMQIAKNKRRPAWSPAAIFLDGAVPAHCPPPTERMKIEPGSGIRLAAPPPPPASSSSSSSSSRKNNTTAASSLPTSSTSSSSPLPRSVWGKGRDAALRRAFPGGGDLSLSMINDYKRNILIDAAGKLGRRMNSSGDGYRAWAAMDSVAFTEKILSNKHKFAMNFLPRLRKIQYDLSKYKADAKDNMRDMMADRAPMGDFEANIAYWSHQKGTSKRSKLAGPGSDVRKENTWVIGAA</sequence>
<reference evidence="3" key="1">
    <citation type="submission" date="2021-01" db="EMBL/GenBank/DDBJ databases">
        <authorList>
            <person name="Corre E."/>
            <person name="Pelletier E."/>
            <person name="Niang G."/>
            <person name="Scheremetjew M."/>
            <person name="Finn R."/>
            <person name="Kale V."/>
            <person name="Holt S."/>
            <person name="Cochrane G."/>
            <person name="Meng A."/>
            <person name="Brown T."/>
            <person name="Cohen L."/>
        </authorList>
    </citation>
    <scope>NUCLEOTIDE SEQUENCE</scope>
    <source>
        <strain evidence="3">CCCM811</strain>
    </source>
</reference>
<evidence type="ECO:0000259" key="2">
    <source>
        <dbReference type="PROSITE" id="PS50011"/>
    </source>
</evidence>
<feature type="compositionally biased region" description="Low complexity" evidence="1">
    <location>
        <begin position="97"/>
        <end position="128"/>
    </location>
</feature>
<gene>
    <name evidence="3" type="ORF">LGLO00237_LOCUS10316</name>
</gene>
<feature type="region of interest" description="Disordered" evidence="1">
    <location>
        <begin position="73"/>
        <end position="131"/>
    </location>
</feature>
<proteinExistence type="predicted"/>
<accession>A0A7S3YQF7</accession>